<evidence type="ECO:0000256" key="1">
    <source>
        <dbReference type="SAM" id="MobiDB-lite"/>
    </source>
</evidence>
<accession>A0A964T657</accession>
<dbReference type="Proteomes" id="UP000773614">
    <property type="component" value="Unassembled WGS sequence"/>
</dbReference>
<protein>
    <submittedName>
        <fullName evidence="3">Phasin family protein</fullName>
    </submittedName>
</protein>
<organism evidence="3 4">
    <name type="scientific">Propylenella binzhouense</name>
    <dbReference type="NCBI Taxonomy" id="2555902"/>
    <lineage>
        <taxon>Bacteria</taxon>
        <taxon>Pseudomonadati</taxon>
        <taxon>Pseudomonadota</taxon>
        <taxon>Alphaproteobacteria</taxon>
        <taxon>Hyphomicrobiales</taxon>
        <taxon>Propylenellaceae</taxon>
        <taxon>Propylenella</taxon>
    </lineage>
</organism>
<proteinExistence type="predicted"/>
<dbReference type="AlphaFoldDB" id="A0A964T657"/>
<evidence type="ECO:0000313" key="4">
    <source>
        <dbReference type="Proteomes" id="UP000773614"/>
    </source>
</evidence>
<dbReference type="Pfam" id="PF09361">
    <property type="entry name" value="Phasin_2"/>
    <property type="match status" value="1"/>
</dbReference>
<name>A0A964T657_9HYPH</name>
<evidence type="ECO:0000259" key="2">
    <source>
        <dbReference type="Pfam" id="PF09361"/>
    </source>
</evidence>
<feature type="domain" description="Phasin" evidence="2">
    <location>
        <begin position="114"/>
        <end position="209"/>
    </location>
</feature>
<sequence>MLHCTIGSSIYRPRRTDTQEAVMADTGVPSEKPARRAKPAASEAAGQTAAAMAGAANQMETVAEQTASAAGEAAKAAEARATEAFRASAFDVPEIFRSWTERSINQSRDLYARMKTGAEETTDAMGDTLETTRNGLLEMNLKTLDAAKAQADASFELARQMMGVTSLADAIELQSTFVRERFDFFVSYTKDLQSTMAKVAQDASEPTKTAVGKLFGEFRPAA</sequence>
<evidence type="ECO:0000313" key="3">
    <source>
        <dbReference type="EMBL" id="MYZ49256.1"/>
    </source>
</evidence>
<dbReference type="InterPro" id="IPR018968">
    <property type="entry name" value="Phasin"/>
</dbReference>
<feature type="region of interest" description="Disordered" evidence="1">
    <location>
        <begin position="24"/>
        <end position="44"/>
    </location>
</feature>
<comment type="caution">
    <text evidence="3">The sequence shown here is derived from an EMBL/GenBank/DDBJ whole genome shotgun (WGS) entry which is preliminary data.</text>
</comment>
<keyword evidence="4" id="KW-1185">Reference proteome</keyword>
<dbReference type="EMBL" id="SPKJ01000065">
    <property type="protein sequence ID" value="MYZ49256.1"/>
    <property type="molecule type" value="Genomic_DNA"/>
</dbReference>
<reference evidence="3" key="1">
    <citation type="submission" date="2019-03" db="EMBL/GenBank/DDBJ databases">
        <title>Afifella sp. nov., isolated from activated sludge.</title>
        <authorList>
            <person name="Li Q."/>
            <person name="Liu Y."/>
        </authorList>
    </citation>
    <scope>NUCLEOTIDE SEQUENCE</scope>
    <source>
        <strain evidence="3">L72</strain>
    </source>
</reference>
<gene>
    <name evidence="3" type="ORF">E4O86_16210</name>
</gene>